<dbReference type="PANTHER" id="PTHR22789:SF0">
    <property type="entry name" value="3-OXO-TETRONATE 4-PHOSPHATE DECARBOXYLASE-RELATED"/>
    <property type="match status" value="1"/>
</dbReference>
<gene>
    <name evidence="4" type="ORF">ACFO4R_11695</name>
</gene>
<name>A0ABV9QMW9_9FIRM</name>
<dbReference type="SMART" id="SM01007">
    <property type="entry name" value="Aldolase_II"/>
    <property type="match status" value="1"/>
</dbReference>
<dbReference type="EC" id="4.1.2.17" evidence="4"/>
<evidence type="ECO:0000256" key="1">
    <source>
        <dbReference type="ARBA" id="ARBA00022723"/>
    </source>
</evidence>
<protein>
    <submittedName>
        <fullName evidence="4">L-fuculose-phosphate aldolase</fullName>
        <ecNumber evidence="4">4.1.2.17</ecNumber>
    </submittedName>
</protein>
<keyword evidence="5" id="KW-1185">Reference proteome</keyword>
<keyword evidence="2 4" id="KW-0456">Lyase</keyword>
<dbReference type="SUPFAM" id="SSF53639">
    <property type="entry name" value="AraD/HMP-PK domain-like"/>
    <property type="match status" value="1"/>
</dbReference>
<dbReference type="InterPro" id="IPR001303">
    <property type="entry name" value="Aldolase_II/adducin_N"/>
</dbReference>
<dbReference type="PANTHER" id="PTHR22789">
    <property type="entry name" value="FUCULOSE PHOSPHATE ALDOLASE"/>
    <property type="match status" value="1"/>
</dbReference>
<keyword evidence="1" id="KW-0479">Metal-binding</keyword>
<evidence type="ECO:0000259" key="3">
    <source>
        <dbReference type="SMART" id="SM01007"/>
    </source>
</evidence>
<evidence type="ECO:0000313" key="5">
    <source>
        <dbReference type="Proteomes" id="UP001595916"/>
    </source>
</evidence>
<reference evidence="5" key="1">
    <citation type="journal article" date="2019" name="Int. J. Syst. Evol. Microbiol.">
        <title>The Global Catalogue of Microorganisms (GCM) 10K type strain sequencing project: providing services to taxonomists for standard genome sequencing and annotation.</title>
        <authorList>
            <consortium name="The Broad Institute Genomics Platform"/>
            <consortium name="The Broad Institute Genome Sequencing Center for Infectious Disease"/>
            <person name="Wu L."/>
            <person name="Ma J."/>
        </authorList>
    </citation>
    <scope>NUCLEOTIDE SEQUENCE [LARGE SCALE GENOMIC DNA]</scope>
    <source>
        <strain evidence="5">CCUG 46385</strain>
    </source>
</reference>
<dbReference type="GO" id="GO:0008738">
    <property type="term" value="F:L-fuculose-phosphate aldolase activity"/>
    <property type="evidence" value="ECO:0007669"/>
    <property type="project" value="UniProtKB-EC"/>
</dbReference>
<feature type="domain" description="Class II aldolase/adducin N-terminal" evidence="3">
    <location>
        <begin position="8"/>
        <end position="184"/>
    </location>
</feature>
<dbReference type="Proteomes" id="UP001595916">
    <property type="component" value="Unassembled WGS sequence"/>
</dbReference>
<accession>A0ABV9QMW9</accession>
<dbReference type="RefSeq" id="WP_379789355.1">
    <property type="nucleotide sequence ID" value="NZ_JBHSHL010000060.1"/>
</dbReference>
<comment type="caution">
    <text evidence="4">The sequence shown here is derived from an EMBL/GenBank/DDBJ whole genome shotgun (WGS) entry which is preliminary data.</text>
</comment>
<dbReference type="InterPro" id="IPR036409">
    <property type="entry name" value="Aldolase_II/adducin_N_sf"/>
</dbReference>
<dbReference type="NCBIfam" id="NF005302">
    <property type="entry name" value="PRK06833.1"/>
    <property type="match status" value="1"/>
</dbReference>
<organism evidence="4 5">
    <name type="scientific">Filifactor villosus</name>
    <dbReference type="NCBI Taxonomy" id="29374"/>
    <lineage>
        <taxon>Bacteria</taxon>
        <taxon>Bacillati</taxon>
        <taxon>Bacillota</taxon>
        <taxon>Clostridia</taxon>
        <taxon>Peptostreptococcales</taxon>
        <taxon>Filifactoraceae</taxon>
        <taxon>Filifactor</taxon>
    </lineage>
</organism>
<dbReference type="InterPro" id="IPR050197">
    <property type="entry name" value="Aldolase_class_II_sugar_metab"/>
</dbReference>
<evidence type="ECO:0000313" key="4">
    <source>
        <dbReference type="EMBL" id="MFC4805707.1"/>
    </source>
</evidence>
<sequence length="214" mass="24179">MTYQTQRQELILFGNRLLQEGFTKGTGGNLSIFDRQSRKMLITPSAIAYQDITPEDIVVIDIDGRVVEGSRTPSSEWEMHLMIYRHREDIDALIHAHTTYCTAVACLRKELPAVHYMIAVAGENVRCADYATFGTRELAQNALVAMDDRRAVLLANHGVLAGGVNLKDAFNVLEEVEYTAQLYYLTSSMGDPVILDHSEMEVMKEKFRTYGQQR</sequence>
<dbReference type="Gene3D" id="3.40.225.10">
    <property type="entry name" value="Class II aldolase/adducin N-terminal domain"/>
    <property type="match status" value="1"/>
</dbReference>
<dbReference type="Pfam" id="PF00596">
    <property type="entry name" value="Aldolase_II"/>
    <property type="match status" value="1"/>
</dbReference>
<proteinExistence type="predicted"/>
<dbReference type="EMBL" id="JBHSHL010000060">
    <property type="protein sequence ID" value="MFC4805707.1"/>
    <property type="molecule type" value="Genomic_DNA"/>
</dbReference>
<evidence type="ECO:0000256" key="2">
    <source>
        <dbReference type="ARBA" id="ARBA00023239"/>
    </source>
</evidence>